<gene>
    <name evidence="8" type="ORF">ERS852461_04784</name>
    <name evidence="9" type="ORF">NXW97_23960</name>
    <name evidence="10" type="ORF">NXY30_27915</name>
</gene>
<evidence type="ECO:0000259" key="7">
    <source>
        <dbReference type="PROSITE" id="PS50093"/>
    </source>
</evidence>
<dbReference type="GO" id="GO:0006816">
    <property type="term" value="P:calcium ion transport"/>
    <property type="evidence" value="ECO:0007669"/>
    <property type="project" value="TreeGrafter"/>
</dbReference>
<accession>A0A174V4K7</accession>
<dbReference type="Proteomes" id="UP000095606">
    <property type="component" value="Unassembled WGS sequence"/>
</dbReference>
<dbReference type="Proteomes" id="UP001060104">
    <property type="component" value="Chromosome"/>
</dbReference>
<dbReference type="InterPro" id="IPR035986">
    <property type="entry name" value="PKD_dom_sf"/>
</dbReference>
<evidence type="ECO:0000313" key="10">
    <source>
        <dbReference type="EMBL" id="UVQ74713.1"/>
    </source>
</evidence>
<comment type="subcellular location">
    <subcellularLocation>
        <location evidence="1">Membrane</location>
    </subcellularLocation>
</comment>
<keyword evidence="12" id="KW-1185">Reference proteome</keyword>
<accession>A0A3E5G2W4</accession>
<evidence type="ECO:0000313" key="12">
    <source>
        <dbReference type="Proteomes" id="UP001060104"/>
    </source>
</evidence>
<dbReference type="InterPro" id="IPR013783">
    <property type="entry name" value="Ig-like_fold"/>
</dbReference>
<dbReference type="PANTHER" id="PTHR46730">
    <property type="entry name" value="POLYCYSTIN-1"/>
    <property type="match status" value="1"/>
</dbReference>
<keyword evidence="6" id="KW-0732">Signal</keyword>
<proteinExistence type="predicted"/>
<dbReference type="SUPFAM" id="SSF49299">
    <property type="entry name" value="PKD domain"/>
    <property type="match status" value="1"/>
</dbReference>
<keyword evidence="2" id="KW-0812">Transmembrane</keyword>
<evidence type="ECO:0000256" key="6">
    <source>
        <dbReference type="SAM" id="SignalP"/>
    </source>
</evidence>
<dbReference type="PANTHER" id="PTHR46730:SF4">
    <property type="entry name" value="POLYCYSTIC KIDNEY DISEASE PROTEIN 1-LIKE 1"/>
    <property type="match status" value="1"/>
</dbReference>
<dbReference type="EMBL" id="JANUTS010000001">
    <property type="protein sequence ID" value="MCS2795009.1"/>
    <property type="molecule type" value="Genomic_DNA"/>
</dbReference>
<dbReference type="GO" id="GO:0005261">
    <property type="term" value="F:monoatomic cation channel activity"/>
    <property type="evidence" value="ECO:0007669"/>
    <property type="project" value="TreeGrafter"/>
</dbReference>
<dbReference type="InterPro" id="IPR041696">
    <property type="entry name" value="PKD_3"/>
</dbReference>
<dbReference type="Gene3D" id="2.60.40.10">
    <property type="entry name" value="Immunoglobulins"/>
    <property type="match status" value="1"/>
</dbReference>
<evidence type="ECO:0000313" key="11">
    <source>
        <dbReference type="Proteomes" id="UP000095606"/>
    </source>
</evidence>
<dbReference type="EMBL" id="CP103141">
    <property type="protein sequence ID" value="UVQ74713.1"/>
    <property type="molecule type" value="Genomic_DNA"/>
</dbReference>
<dbReference type="RefSeq" id="WP_022301996.1">
    <property type="nucleotide sequence ID" value="NZ_CABMFH010000037.1"/>
</dbReference>
<evidence type="ECO:0000313" key="9">
    <source>
        <dbReference type="EMBL" id="MCS2795009.1"/>
    </source>
</evidence>
<reference evidence="8 11" key="1">
    <citation type="submission" date="2015-09" db="EMBL/GenBank/DDBJ databases">
        <authorList>
            <consortium name="Pathogen Informatics"/>
        </authorList>
    </citation>
    <scope>NUCLEOTIDE SEQUENCE [LARGE SCALE GENOMIC DNA]</scope>
    <source>
        <strain evidence="8 11">2789STDY5834846</strain>
    </source>
</reference>
<dbReference type="Proteomes" id="UP001204548">
    <property type="component" value="Unassembled WGS sequence"/>
</dbReference>
<feature type="signal peptide" evidence="6">
    <location>
        <begin position="1"/>
        <end position="19"/>
    </location>
</feature>
<evidence type="ECO:0000256" key="1">
    <source>
        <dbReference type="ARBA" id="ARBA00004370"/>
    </source>
</evidence>
<sequence>MRKYLLLPLLLALVISCNKDDVITQENENPLIELDSETGVYVVKVGKEVKVNPTYSNVDFAVYSWKYNGRIISDSPSLTYTFNQSGSYYVTIRVDTPKGSSEEEIRMEVNELAPPVISLVVPTGGLNVLAGREHKITPDIQNAEGAIFRWTLNGKEVGTTAEYTFNEQELGSYKLVLYAKNEDGDTSKEVVVNVVDKLSADATIVAPSFYTENLVKTVALGRTLYLRPYVNISSVANYQWSLDGEPISGANSLMYAYTPEAKGEHTLTFALSYGNSAAQKRITRNISVTGTDKISLDIPVACIDASEKRPYTEGCSLNSNKVYEFIPAPGQFVNETNTAGYTGTESTQEAAIAYAENRLATTSYVSLGGWGGYIVVGFDHSIENKGGYDFSIIGNAFEGSSEPGIVWVMQDVNGNQLPDDEWYELKGSEYGKNGTIQDYAVTYYRPGGAKMATQWADNQGNVGEVDYLGGYHPQAYYYPLWIKEDSYTLYGTRLKSKTVESRPGFWENRSFEWGYADNVGDDMPSKDNPNASSISNYFKISDAVNLDGSSANLTHIDFIKVQTGVNAKAGWLGENSTEVYGFTDENNKK</sequence>
<reference evidence="9" key="2">
    <citation type="submission" date="2022-08" db="EMBL/GenBank/DDBJ databases">
        <title>Genome Sequencing of Bacteroides fragilis Group Isolates with Nanopore Technology.</title>
        <authorList>
            <person name="Tisza M.J."/>
            <person name="Smith D."/>
            <person name="Dekker J.P."/>
        </authorList>
    </citation>
    <scope>NUCLEOTIDE SEQUENCE</scope>
    <source>
        <strain evidence="9">BFG-351</strain>
        <strain evidence="10">BFG-527</strain>
    </source>
</reference>
<feature type="chain" id="PRO_5044593114" evidence="6">
    <location>
        <begin position="20"/>
        <end position="589"/>
    </location>
</feature>
<organism evidence="8 11">
    <name type="scientific">Bacteroides faecis</name>
    <dbReference type="NCBI Taxonomy" id="674529"/>
    <lineage>
        <taxon>Bacteria</taxon>
        <taxon>Pseudomonadati</taxon>
        <taxon>Bacteroidota</taxon>
        <taxon>Bacteroidia</taxon>
        <taxon>Bacteroidales</taxon>
        <taxon>Bacteroidaceae</taxon>
        <taxon>Bacteroides</taxon>
    </lineage>
</organism>
<dbReference type="EMBL" id="CZAE01000035">
    <property type="protein sequence ID" value="CUQ27058.1"/>
    <property type="molecule type" value="Genomic_DNA"/>
</dbReference>
<dbReference type="AlphaFoldDB" id="A0A3E5G2W4"/>
<name>A0A3E5G2W4_9BACE</name>
<evidence type="ECO:0000256" key="3">
    <source>
        <dbReference type="ARBA" id="ARBA00022737"/>
    </source>
</evidence>
<feature type="domain" description="PKD" evidence="7">
    <location>
        <begin position="45"/>
        <end position="101"/>
    </location>
</feature>
<evidence type="ECO:0000256" key="2">
    <source>
        <dbReference type="ARBA" id="ARBA00022692"/>
    </source>
</evidence>
<dbReference type="InterPro" id="IPR000601">
    <property type="entry name" value="PKD_dom"/>
</dbReference>
<dbReference type="GeneID" id="69592066"/>
<keyword evidence="3" id="KW-0677">Repeat</keyword>
<protein>
    <submittedName>
        <fullName evidence="8">Cell surface protein</fullName>
    </submittedName>
</protein>
<dbReference type="PROSITE" id="PS50093">
    <property type="entry name" value="PKD"/>
    <property type="match status" value="1"/>
</dbReference>
<evidence type="ECO:0000256" key="5">
    <source>
        <dbReference type="ARBA" id="ARBA00023136"/>
    </source>
</evidence>
<dbReference type="PROSITE" id="PS51257">
    <property type="entry name" value="PROKAR_LIPOPROTEIN"/>
    <property type="match status" value="1"/>
</dbReference>
<dbReference type="Pfam" id="PF16820">
    <property type="entry name" value="PKD_3"/>
    <property type="match status" value="2"/>
</dbReference>
<keyword evidence="4" id="KW-1133">Transmembrane helix</keyword>
<evidence type="ECO:0000313" key="8">
    <source>
        <dbReference type="EMBL" id="CUQ27058.1"/>
    </source>
</evidence>
<keyword evidence="5" id="KW-0472">Membrane</keyword>
<evidence type="ECO:0000256" key="4">
    <source>
        <dbReference type="ARBA" id="ARBA00022989"/>
    </source>
</evidence>
<dbReference type="GO" id="GO:0005886">
    <property type="term" value="C:plasma membrane"/>
    <property type="evidence" value="ECO:0007669"/>
    <property type="project" value="TreeGrafter"/>
</dbReference>